<dbReference type="InterPro" id="IPR023214">
    <property type="entry name" value="HAD_sf"/>
</dbReference>
<keyword evidence="2" id="KW-1185">Reference proteome</keyword>
<reference evidence="1 2" key="1">
    <citation type="journal article" date="2008" name="PLoS Genet.">
        <title>Genomic islands in the pathogenic filamentous fungus Aspergillus fumigatus.</title>
        <authorList>
            <person name="Fedorova N.D."/>
            <person name="Khaldi N."/>
            <person name="Joardar V.S."/>
            <person name="Maiti R."/>
            <person name="Amedeo P."/>
            <person name="Anderson M.J."/>
            <person name="Crabtree J."/>
            <person name="Silva J.C."/>
            <person name="Badger J.H."/>
            <person name="Albarraq A."/>
            <person name="Angiuoli S."/>
            <person name="Bussey H."/>
            <person name="Bowyer P."/>
            <person name="Cotty P.J."/>
            <person name="Dyer P.S."/>
            <person name="Egan A."/>
            <person name="Galens K."/>
            <person name="Fraser-Liggett C.M."/>
            <person name="Haas B.J."/>
            <person name="Inman J.M."/>
            <person name="Kent R."/>
            <person name="Lemieux S."/>
            <person name="Malavazi I."/>
            <person name="Orvis J."/>
            <person name="Roemer T."/>
            <person name="Ronning C.M."/>
            <person name="Sundaram J.P."/>
            <person name="Sutton G."/>
            <person name="Turner G."/>
            <person name="Venter J.C."/>
            <person name="White O.R."/>
            <person name="Whitty B.R."/>
            <person name="Youngman P."/>
            <person name="Wolfe K.H."/>
            <person name="Goldman G.H."/>
            <person name="Wortman J.R."/>
            <person name="Jiang B."/>
            <person name="Denning D.W."/>
            <person name="Nierman W.C."/>
        </authorList>
    </citation>
    <scope>NUCLEOTIDE SEQUENCE [LARGE SCALE GENOMIC DNA]</scope>
    <source>
        <strain evidence="2">ATCC 1007 / CBS 513.65 / DSM 816 / NCTC 3887 / NRRL 1</strain>
    </source>
</reference>
<dbReference type="OMA" id="CVGAQKA"/>
<dbReference type="InterPro" id="IPR036412">
    <property type="entry name" value="HAD-like_sf"/>
</dbReference>
<dbReference type="SUPFAM" id="SSF56784">
    <property type="entry name" value="HAD-like"/>
    <property type="match status" value="1"/>
</dbReference>
<dbReference type="InterPro" id="IPR006439">
    <property type="entry name" value="HAD-SF_hydro_IA"/>
</dbReference>
<dbReference type="SFLD" id="SFLDG01129">
    <property type="entry name" value="C1.5:_HAD__Beta-PGM__Phosphata"/>
    <property type="match status" value="1"/>
</dbReference>
<accession>A1C724</accession>
<dbReference type="GO" id="GO:0008252">
    <property type="term" value="F:nucleotidase activity"/>
    <property type="evidence" value="ECO:0007669"/>
    <property type="project" value="TreeGrafter"/>
</dbReference>
<evidence type="ECO:0000313" key="1">
    <source>
        <dbReference type="EMBL" id="EAW14195.1"/>
    </source>
</evidence>
<dbReference type="PANTHER" id="PTHR47438:SF1">
    <property type="entry name" value="PHOSPHATE METABOLISM PROTEIN 8-RELATED"/>
    <property type="match status" value="1"/>
</dbReference>
<dbReference type="GO" id="GO:0006206">
    <property type="term" value="P:pyrimidine nucleobase metabolic process"/>
    <property type="evidence" value="ECO:0007669"/>
    <property type="project" value="TreeGrafter"/>
</dbReference>
<dbReference type="NCBIfam" id="TIGR01993">
    <property type="entry name" value="Pyr-5-nucltdase"/>
    <property type="match status" value="1"/>
</dbReference>
<dbReference type="GeneID" id="4708150"/>
<dbReference type="NCBIfam" id="TIGR01509">
    <property type="entry name" value="HAD-SF-IA-v3"/>
    <property type="match status" value="1"/>
</dbReference>
<name>A1C724_ASPCL</name>
<dbReference type="SFLD" id="SFLDG01132">
    <property type="entry name" value="C1.5.3:_5'-Nucleotidase_Like"/>
    <property type="match status" value="1"/>
</dbReference>
<dbReference type="OrthoDB" id="1065058at2759"/>
<dbReference type="Gene3D" id="1.10.150.450">
    <property type="match status" value="1"/>
</dbReference>
<sequence>MATTVCPANAVPDRRPVFFFDIDNCVCISDYDSIVDLLDWGFISSKTDLLIFGVRSSILEVRTPADSSDSTTTDKTCADCNIHDEMQKLINQFFVKHLSLSSENAHMLHQKYYKEYGLALEGLTRHHTINPLRFNCEVDDALPLDKILKPAPELRKFLEDIDTSKVKPWLLTNAYITHARRVVKLLGVDDLFEGITYCDYAHPPLVCKPSQDMYEKAEIEAQALSTEECYFVDDSYLNCKHAAERGWTTVHLVEPMLPVPPVPASQYMIRSLEELRKLFPQLFKSTAAK</sequence>
<dbReference type="eggNOG" id="KOG3109">
    <property type="taxonomic scope" value="Eukaryota"/>
</dbReference>
<dbReference type="RefSeq" id="XP_001275621.1">
    <property type="nucleotide sequence ID" value="XM_001275620.1"/>
</dbReference>
<dbReference type="PANTHER" id="PTHR47438">
    <property type="entry name" value="PHOSPHATE METABOLISM PROTEIN 8-RELATED"/>
    <property type="match status" value="1"/>
</dbReference>
<dbReference type="VEuPathDB" id="FungiDB:ACLA_072280"/>
<gene>
    <name evidence="1" type="ORF">ACLA_072280</name>
</gene>
<dbReference type="FunFam" id="1.10.150.450:FF:000001">
    <property type="entry name" value="SDT1p Pyrimidine nucleotidase"/>
    <property type="match status" value="1"/>
</dbReference>
<dbReference type="AlphaFoldDB" id="A1C724"/>
<evidence type="ECO:0000313" key="2">
    <source>
        <dbReference type="Proteomes" id="UP000006701"/>
    </source>
</evidence>
<proteinExistence type="predicted"/>
<dbReference type="GO" id="GO:0009166">
    <property type="term" value="P:nucleotide catabolic process"/>
    <property type="evidence" value="ECO:0007669"/>
    <property type="project" value="TreeGrafter"/>
</dbReference>
<organism evidence="1 2">
    <name type="scientific">Aspergillus clavatus (strain ATCC 1007 / CBS 513.65 / DSM 816 / NCTC 3887 / NRRL 1 / QM 1276 / 107)</name>
    <dbReference type="NCBI Taxonomy" id="344612"/>
    <lineage>
        <taxon>Eukaryota</taxon>
        <taxon>Fungi</taxon>
        <taxon>Dikarya</taxon>
        <taxon>Ascomycota</taxon>
        <taxon>Pezizomycotina</taxon>
        <taxon>Eurotiomycetes</taxon>
        <taxon>Eurotiomycetidae</taxon>
        <taxon>Eurotiales</taxon>
        <taxon>Aspergillaceae</taxon>
        <taxon>Aspergillus</taxon>
        <taxon>Aspergillus subgen. Fumigati</taxon>
    </lineage>
</organism>
<dbReference type="EMBL" id="DS027045">
    <property type="protein sequence ID" value="EAW14195.1"/>
    <property type="molecule type" value="Genomic_DNA"/>
</dbReference>
<dbReference type="SFLD" id="SFLDS00003">
    <property type="entry name" value="Haloacid_Dehalogenase"/>
    <property type="match status" value="1"/>
</dbReference>
<dbReference type="InterPro" id="IPR010237">
    <property type="entry name" value="Pyr-5-nucltdase"/>
</dbReference>
<dbReference type="InterPro" id="IPR052791">
    <property type="entry name" value="SSM1_domain"/>
</dbReference>
<dbReference type="Proteomes" id="UP000006701">
    <property type="component" value="Unassembled WGS sequence"/>
</dbReference>
<dbReference type="STRING" id="344612.A1C724"/>
<dbReference type="Gene3D" id="3.40.50.1000">
    <property type="entry name" value="HAD superfamily/HAD-like"/>
    <property type="match status" value="1"/>
</dbReference>
<dbReference type="HOGENOM" id="CLU_059493_0_0_1"/>
<protein>
    <submittedName>
        <fullName evidence="1">Pyrimidine 5'-nucleotidase, putative</fullName>
    </submittedName>
</protein>
<dbReference type="Pfam" id="PF00702">
    <property type="entry name" value="Hydrolase"/>
    <property type="match status" value="1"/>
</dbReference>
<dbReference type="KEGG" id="act:ACLA_072280"/>